<gene>
    <name evidence="1" type="primary">Dgri\GH17076</name>
    <name evidence="1" type="ORF">Dgri_GH17076</name>
</gene>
<evidence type="ECO:0000313" key="1">
    <source>
        <dbReference type="EMBL" id="EDV97809.1"/>
    </source>
</evidence>
<evidence type="ECO:0000313" key="2">
    <source>
        <dbReference type="Proteomes" id="UP000001070"/>
    </source>
</evidence>
<dbReference type="AlphaFoldDB" id="B4J016"/>
<proteinExistence type="predicted"/>
<dbReference type="eggNOG" id="KOG1411">
    <property type="taxonomic scope" value="Eukaryota"/>
</dbReference>
<sequence>MTCSVCLPASPSCELYELVFKSAGFTCHTYQQCSEHKGELNIYGLVADLMSAPVGSVVLLDYETLGQLMVVLSNSIQLDTVREQFDDMLREKNDQGNSVFASCVVAKIISNTSLRHDW</sequence>
<dbReference type="Proteomes" id="UP000001070">
    <property type="component" value="Unassembled WGS sequence"/>
</dbReference>
<dbReference type="SMR" id="B4J016"/>
<dbReference type="EMBL" id="CH916366">
    <property type="protein sequence ID" value="EDV97809.1"/>
    <property type="molecule type" value="Genomic_DNA"/>
</dbReference>
<reference evidence="1 2" key="1">
    <citation type="journal article" date="2007" name="Nature">
        <title>Evolution of genes and genomes on the Drosophila phylogeny.</title>
        <authorList>
            <consortium name="Drosophila 12 Genomes Consortium"/>
            <person name="Clark A.G."/>
            <person name="Eisen M.B."/>
            <person name="Smith D.R."/>
            <person name="Bergman C.M."/>
            <person name="Oliver B."/>
            <person name="Markow T.A."/>
            <person name="Kaufman T.C."/>
            <person name="Kellis M."/>
            <person name="Gelbart W."/>
            <person name="Iyer V.N."/>
            <person name="Pollard D.A."/>
            <person name="Sackton T.B."/>
            <person name="Larracuente A.M."/>
            <person name="Singh N.D."/>
            <person name="Abad J.P."/>
            <person name="Abt D.N."/>
            <person name="Adryan B."/>
            <person name="Aguade M."/>
            <person name="Akashi H."/>
            <person name="Anderson W.W."/>
            <person name="Aquadro C.F."/>
            <person name="Ardell D.H."/>
            <person name="Arguello R."/>
            <person name="Artieri C.G."/>
            <person name="Barbash D.A."/>
            <person name="Barker D."/>
            <person name="Barsanti P."/>
            <person name="Batterham P."/>
            <person name="Batzoglou S."/>
            <person name="Begun D."/>
            <person name="Bhutkar A."/>
            <person name="Blanco E."/>
            <person name="Bosak S.A."/>
            <person name="Bradley R.K."/>
            <person name="Brand A.D."/>
            <person name="Brent M.R."/>
            <person name="Brooks A.N."/>
            <person name="Brown R.H."/>
            <person name="Butlin R.K."/>
            <person name="Caggese C."/>
            <person name="Calvi B.R."/>
            <person name="Bernardo de Carvalho A."/>
            <person name="Caspi A."/>
            <person name="Castrezana S."/>
            <person name="Celniker S.E."/>
            <person name="Chang J.L."/>
            <person name="Chapple C."/>
            <person name="Chatterji S."/>
            <person name="Chinwalla A."/>
            <person name="Civetta A."/>
            <person name="Clifton S.W."/>
            <person name="Comeron J.M."/>
            <person name="Costello J.C."/>
            <person name="Coyne J.A."/>
            <person name="Daub J."/>
            <person name="David R.G."/>
            <person name="Delcher A.L."/>
            <person name="Delehaunty K."/>
            <person name="Do C.B."/>
            <person name="Ebling H."/>
            <person name="Edwards K."/>
            <person name="Eickbush T."/>
            <person name="Evans J.D."/>
            <person name="Filipski A."/>
            <person name="Findeiss S."/>
            <person name="Freyhult E."/>
            <person name="Fulton L."/>
            <person name="Fulton R."/>
            <person name="Garcia A.C."/>
            <person name="Gardiner A."/>
            <person name="Garfield D.A."/>
            <person name="Garvin B.E."/>
            <person name="Gibson G."/>
            <person name="Gilbert D."/>
            <person name="Gnerre S."/>
            <person name="Godfrey J."/>
            <person name="Good R."/>
            <person name="Gotea V."/>
            <person name="Gravely B."/>
            <person name="Greenberg A.J."/>
            <person name="Griffiths-Jones S."/>
            <person name="Gross S."/>
            <person name="Guigo R."/>
            <person name="Gustafson E.A."/>
            <person name="Haerty W."/>
            <person name="Hahn M.W."/>
            <person name="Halligan D.L."/>
            <person name="Halpern A.L."/>
            <person name="Halter G.M."/>
            <person name="Han M.V."/>
            <person name="Heger A."/>
            <person name="Hillier L."/>
            <person name="Hinrichs A.S."/>
            <person name="Holmes I."/>
            <person name="Hoskins R.A."/>
            <person name="Hubisz M.J."/>
            <person name="Hultmark D."/>
            <person name="Huntley M.A."/>
            <person name="Jaffe D.B."/>
            <person name="Jagadeeshan S."/>
            <person name="Jeck W.R."/>
            <person name="Johnson J."/>
            <person name="Jones C.D."/>
            <person name="Jordan W.C."/>
            <person name="Karpen G.H."/>
            <person name="Kataoka E."/>
            <person name="Keightley P.D."/>
            <person name="Kheradpour P."/>
            <person name="Kirkness E.F."/>
            <person name="Koerich L.B."/>
            <person name="Kristiansen K."/>
            <person name="Kudrna D."/>
            <person name="Kulathinal R.J."/>
            <person name="Kumar S."/>
            <person name="Kwok R."/>
            <person name="Lander E."/>
            <person name="Langley C.H."/>
            <person name="Lapoint R."/>
            <person name="Lazzaro B.P."/>
            <person name="Lee S.J."/>
            <person name="Levesque L."/>
            <person name="Li R."/>
            <person name="Lin C.F."/>
            <person name="Lin M.F."/>
            <person name="Lindblad-Toh K."/>
            <person name="Llopart A."/>
            <person name="Long M."/>
            <person name="Low L."/>
            <person name="Lozovsky E."/>
            <person name="Lu J."/>
            <person name="Luo M."/>
            <person name="Machado C.A."/>
            <person name="Makalowski W."/>
            <person name="Marzo M."/>
            <person name="Matsuda M."/>
            <person name="Matzkin L."/>
            <person name="McAllister B."/>
            <person name="McBride C.S."/>
            <person name="McKernan B."/>
            <person name="McKernan K."/>
            <person name="Mendez-Lago M."/>
            <person name="Minx P."/>
            <person name="Mollenhauer M.U."/>
            <person name="Montooth K."/>
            <person name="Mount S.M."/>
            <person name="Mu X."/>
            <person name="Myers E."/>
            <person name="Negre B."/>
            <person name="Newfeld S."/>
            <person name="Nielsen R."/>
            <person name="Noor M.A."/>
            <person name="O'Grady P."/>
            <person name="Pachter L."/>
            <person name="Papaceit M."/>
            <person name="Parisi M.J."/>
            <person name="Parisi M."/>
            <person name="Parts L."/>
            <person name="Pedersen J.S."/>
            <person name="Pesole G."/>
            <person name="Phillippy A.M."/>
            <person name="Ponting C.P."/>
            <person name="Pop M."/>
            <person name="Porcelli D."/>
            <person name="Powell J.R."/>
            <person name="Prohaska S."/>
            <person name="Pruitt K."/>
            <person name="Puig M."/>
            <person name="Quesneville H."/>
            <person name="Ram K.R."/>
            <person name="Rand D."/>
            <person name="Rasmussen M.D."/>
            <person name="Reed L.K."/>
            <person name="Reenan R."/>
            <person name="Reily A."/>
            <person name="Remington K.A."/>
            <person name="Rieger T.T."/>
            <person name="Ritchie M.G."/>
            <person name="Robin C."/>
            <person name="Rogers Y.H."/>
            <person name="Rohde C."/>
            <person name="Rozas J."/>
            <person name="Rubenfield M.J."/>
            <person name="Ruiz A."/>
            <person name="Russo S."/>
            <person name="Salzberg S.L."/>
            <person name="Sanchez-Gracia A."/>
            <person name="Saranga D.J."/>
            <person name="Sato H."/>
            <person name="Schaeffer S.W."/>
            <person name="Schatz M.C."/>
            <person name="Schlenke T."/>
            <person name="Schwartz R."/>
            <person name="Segarra C."/>
            <person name="Singh R.S."/>
            <person name="Sirot L."/>
            <person name="Sirota M."/>
            <person name="Sisneros N.B."/>
            <person name="Smith C.D."/>
            <person name="Smith T.F."/>
            <person name="Spieth J."/>
            <person name="Stage D.E."/>
            <person name="Stark A."/>
            <person name="Stephan W."/>
            <person name="Strausberg R.L."/>
            <person name="Strempel S."/>
            <person name="Sturgill D."/>
            <person name="Sutton G."/>
            <person name="Sutton G.G."/>
            <person name="Tao W."/>
            <person name="Teichmann S."/>
            <person name="Tobari Y.N."/>
            <person name="Tomimura Y."/>
            <person name="Tsolas J.M."/>
            <person name="Valente V.L."/>
            <person name="Venter E."/>
            <person name="Venter J.C."/>
            <person name="Vicario S."/>
            <person name="Vieira F.G."/>
            <person name="Vilella A.J."/>
            <person name="Villasante A."/>
            <person name="Walenz B."/>
            <person name="Wang J."/>
            <person name="Wasserman M."/>
            <person name="Watts T."/>
            <person name="Wilson D."/>
            <person name="Wilson R.K."/>
            <person name="Wing R.A."/>
            <person name="Wolfner M.F."/>
            <person name="Wong A."/>
            <person name="Wong G.K."/>
            <person name="Wu C.I."/>
            <person name="Wu G."/>
            <person name="Yamamoto D."/>
            <person name="Yang H.P."/>
            <person name="Yang S.P."/>
            <person name="Yorke J.A."/>
            <person name="Yoshida K."/>
            <person name="Zdobnov E."/>
            <person name="Zhang P."/>
            <person name="Zhang Y."/>
            <person name="Zimin A.V."/>
            <person name="Baldwin J."/>
            <person name="Abdouelleil A."/>
            <person name="Abdulkadir J."/>
            <person name="Abebe A."/>
            <person name="Abera B."/>
            <person name="Abreu J."/>
            <person name="Acer S.C."/>
            <person name="Aftuck L."/>
            <person name="Alexander A."/>
            <person name="An P."/>
            <person name="Anderson E."/>
            <person name="Anderson S."/>
            <person name="Arachi H."/>
            <person name="Azer M."/>
            <person name="Bachantsang P."/>
            <person name="Barry A."/>
            <person name="Bayul T."/>
            <person name="Berlin A."/>
            <person name="Bessette D."/>
            <person name="Bloom T."/>
            <person name="Blye J."/>
            <person name="Boguslavskiy L."/>
            <person name="Bonnet C."/>
            <person name="Boukhgalter B."/>
            <person name="Bourzgui I."/>
            <person name="Brown A."/>
            <person name="Cahill P."/>
            <person name="Channer S."/>
            <person name="Cheshatsang Y."/>
            <person name="Chuda L."/>
            <person name="Citroen M."/>
            <person name="Collymore A."/>
            <person name="Cooke P."/>
            <person name="Costello M."/>
            <person name="D'Aco K."/>
            <person name="Daza R."/>
            <person name="De Haan G."/>
            <person name="DeGray S."/>
            <person name="DeMaso C."/>
            <person name="Dhargay N."/>
            <person name="Dooley K."/>
            <person name="Dooley E."/>
            <person name="Doricent M."/>
            <person name="Dorje P."/>
            <person name="Dorjee K."/>
            <person name="Dupes A."/>
            <person name="Elong R."/>
            <person name="Falk J."/>
            <person name="Farina A."/>
            <person name="Faro S."/>
            <person name="Ferguson D."/>
            <person name="Fisher S."/>
            <person name="Foley C.D."/>
            <person name="Franke A."/>
            <person name="Friedrich D."/>
            <person name="Gadbois L."/>
            <person name="Gearin G."/>
            <person name="Gearin C.R."/>
            <person name="Giannoukos G."/>
            <person name="Goode T."/>
            <person name="Graham J."/>
            <person name="Grandbois E."/>
            <person name="Grewal S."/>
            <person name="Gyaltsen K."/>
            <person name="Hafez N."/>
            <person name="Hagos B."/>
            <person name="Hall J."/>
            <person name="Henson C."/>
            <person name="Hollinger A."/>
            <person name="Honan T."/>
            <person name="Huard M.D."/>
            <person name="Hughes L."/>
            <person name="Hurhula B."/>
            <person name="Husby M.E."/>
            <person name="Kamat A."/>
            <person name="Kanga B."/>
            <person name="Kashin S."/>
            <person name="Khazanovich D."/>
            <person name="Kisner P."/>
            <person name="Lance K."/>
            <person name="Lara M."/>
            <person name="Lee W."/>
            <person name="Lennon N."/>
            <person name="Letendre F."/>
            <person name="LeVine R."/>
            <person name="Lipovsky A."/>
            <person name="Liu X."/>
            <person name="Liu J."/>
            <person name="Liu S."/>
            <person name="Lokyitsang T."/>
            <person name="Lokyitsang Y."/>
            <person name="Lubonja R."/>
            <person name="Lui A."/>
            <person name="MacDonald P."/>
            <person name="Magnisalis V."/>
            <person name="Maru K."/>
            <person name="Matthews C."/>
            <person name="McCusker W."/>
            <person name="McDonough S."/>
            <person name="Mehta T."/>
            <person name="Meldrim J."/>
            <person name="Meneus L."/>
            <person name="Mihai O."/>
            <person name="Mihalev A."/>
            <person name="Mihova T."/>
            <person name="Mittelman R."/>
            <person name="Mlenga V."/>
            <person name="Montmayeur A."/>
            <person name="Mulrain L."/>
            <person name="Navidi A."/>
            <person name="Naylor J."/>
            <person name="Negash T."/>
            <person name="Nguyen T."/>
            <person name="Nguyen N."/>
            <person name="Nicol R."/>
            <person name="Norbu C."/>
            <person name="Norbu N."/>
            <person name="Novod N."/>
            <person name="O'Neill B."/>
            <person name="Osman S."/>
            <person name="Markiewicz E."/>
            <person name="Oyono O.L."/>
            <person name="Patti C."/>
            <person name="Phunkhang P."/>
            <person name="Pierre F."/>
            <person name="Priest M."/>
            <person name="Raghuraman S."/>
            <person name="Rege F."/>
            <person name="Reyes R."/>
            <person name="Rise C."/>
            <person name="Rogov P."/>
            <person name="Ross K."/>
            <person name="Ryan E."/>
            <person name="Settipalli S."/>
            <person name="Shea T."/>
            <person name="Sherpa N."/>
            <person name="Shi L."/>
            <person name="Shih D."/>
            <person name="Sparrow T."/>
            <person name="Spaulding J."/>
            <person name="Stalker J."/>
            <person name="Stange-Thomann N."/>
            <person name="Stavropoulos S."/>
            <person name="Stone C."/>
            <person name="Strader C."/>
            <person name="Tesfaye S."/>
            <person name="Thomson T."/>
            <person name="Thoulutsang Y."/>
            <person name="Thoulutsang D."/>
            <person name="Topham K."/>
            <person name="Topping I."/>
            <person name="Tsamla T."/>
            <person name="Vassiliev H."/>
            <person name="Vo A."/>
            <person name="Wangchuk T."/>
            <person name="Wangdi T."/>
            <person name="Weiand M."/>
            <person name="Wilkinson J."/>
            <person name="Wilson A."/>
            <person name="Yadav S."/>
            <person name="Young G."/>
            <person name="Yu Q."/>
            <person name="Zembek L."/>
            <person name="Zhong D."/>
            <person name="Zimmer A."/>
            <person name="Zwirko Z."/>
            <person name="Jaffe D.B."/>
            <person name="Alvarez P."/>
            <person name="Brockman W."/>
            <person name="Butler J."/>
            <person name="Chin C."/>
            <person name="Gnerre S."/>
            <person name="Grabherr M."/>
            <person name="Kleber M."/>
            <person name="Mauceli E."/>
            <person name="MacCallum I."/>
        </authorList>
    </citation>
    <scope>NUCLEOTIDE SEQUENCE [LARGE SCALE GENOMIC DNA]</scope>
    <source>
        <strain evidence="2">Tucson 15287-2541.00</strain>
    </source>
</reference>
<keyword evidence="2" id="KW-1185">Reference proteome</keyword>
<dbReference type="HOGENOM" id="CLU_2075559_0_0_1"/>
<dbReference type="InParanoid" id="B4J016"/>
<organism evidence="2">
    <name type="scientific">Drosophila grimshawi</name>
    <name type="common">Hawaiian fruit fly</name>
    <name type="synonym">Idiomyia grimshawi</name>
    <dbReference type="NCBI Taxonomy" id="7222"/>
    <lineage>
        <taxon>Eukaryota</taxon>
        <taxon>Metazoa</taxon>
        <taxon>Ecdysozoa</taxon>
        <taxon>Arthropoda</taxon>
        <taxon>Hexapoda</taxon>
        <taxon>Insecta</taxon>
        <taxon>Pterygota</taxon>
        <taxon>Neoptera</taxon>
        <taxon>Endopterygota</taxon>
        <taxon>Diptera</taxon>
        <taxon>Brachycera</taxon>
        <taxon>Muscomorpha</taxon>
        <taxon>Ephydroidea</taxon>
        <taxon>Drosophilidae</taxon>
        <taxon>Drosophila</taxon>
        <taxon>Hawaiian Drosophila</taxon>
    </lineage>
</organism>
<protein>
    <submittedName>
        <fullName evidence="1">GH17076</fullName>
    </submittedName>
</protein>
<accession>B4J016</accession>
<name>B4J016_DROGR</name>